<evidence type="ECO:0000313" key="3">
    <source>
        <dbReference type="EMBL" id="BAX81114.1"/>
    </source>
</evidence>
<dbReference type="KEGG" id="mbas:ALGA_2807"/>
<keyword evidence="4" id="KW-1185">Reference proteome</keyword>
<dbReference type="RefSeq" id="WP_096430130.1">
    <property type="nucleotide sequence ID" value="NZ_AP018042.1"/>
</dbReference>
<dbReference type="Gene3D" id="3.10.310.30">
    <property type="match status" value="1"/>
</dbReference>
<sequence>MNNLQNRIDQELIKETAALLEESTKISIIPHSGPDGDAIGSSLALYQYLIKKGKKAQIISPSAYPVFLKWLPGNSDVWIYTNGKKKAEEFINSSDLIFIVDHNSFKRSGDLEVVLEKATAKKIMIDHHPEPEQIVDFMFSDTQMCSTCEMMYEFIEALGDEELIDEQISECIYTGIITDTGGLSYNSSQPRTYQIVGSLIEKGIDKSKIHSNIYDNFSPERMKLLGHCLDQGLEVLSEYKTAIITLTKEDLVHFSYKDGDTEGFVNYPLSIQNMLISVIFIEKDGAVKISFRSKGDVPINKVAREYFNGGGHMNAAGGRTETSLKDAIDQFKAVLPEFYKSL</sequence>
<dbReference type="InterPro" id="IPR051319">
    <property type="entry name" value="Oligoribo/pAp-PDE_c-di-AMP_PDE"/>
</dbReference>
<evidence type="ECO:0000259" key="1">
    <source>
        <dbReference type="Pfam" id="PF01368"/>
    </source>
</evidence>
<name>A0A1Y1CLE1_9BACT</name>
<evidence type="ECO:0000259" key="2">
    <source>
        <dbReference type="Pfam" id="PF02272"/>
    </source>
</evidence>
<dbReference type="Gene3D" id="3.90.1640.10">
    <property type="entry name" value="inorganic pyrophosphatase (n-terminal core)"/>
    <property type="match status" value="1"/>
</dbReference>
<dbReference type="PANTHER" id="PTHR47618:SF1">
    <property type="entry name" value="BIFUNCTIONAL OLIGORIBONUCLEASE AND PAP PHOSPHATASE NRNA"/>
    <property type="match status" value="1"/>
</dbReference>
<feature type="domain" description="DDH" evidence="1">
    <location>
        <begin position="25"/>
        <end position="176"/>
    </location>
</feature>
<dbReference type="InterPro" id="IPR038763">
    <property type="entry name" value="DHH_sf"/>
</dbReference>
<dbReference type="AlphaFoldDB" id="A0A1Y1CLE1"/>
<dbReference type="EMBL" id="AP018042">
    <property type="protein sequence ID" value="BAX81114.1"/>
    <property type="molecule type" value="Genomic_DNA"/>
</dbReference>
<dbReference type="Pfam" id="PF02272">
    <property type="entry name" value="DHHA1"/>
    <property type="match status" value="1"/>
</dbReference>
<evidence type="ECO:0000313" key="4">
    <source>
        <dbReference type="Proteomes" id="UP000218267"/>
    </source>
</evidence>
<dbReference type="Proteomes" id="UP000218267">
    <property type="component" value="Chromosome"/>
</dbReference>
<dbReference type="SUPFAM" id="SSF64182">
    <property type="entry name" value="DHH phosphoesterases"/>
    <property type="match status" value="1"/>
</dbReference>
<dbReference type="Pfam" id="PF01368">
    <property type="entry name" value="DHH"/>
    <property type="match status" value="1"/>
</dbReference>
<feature type="domain" description="DHHA1" evidence="2">
    <location>
        <begin position="253"/>
        <end position="337"/>
    </location>
</feature>
<organism evidence="3 4">
    <name type="scientific">Labilibaculum antarcticum</name>
    <dbReference type="NCBI Taxonomy" id="1717717"/>
    <lineage>
        <taxon>Bacteria</taxon>
        <taxon>Pseudomonadati</taxon>
        <taxon>Bacteroidota</taxon>
        <taxon>Bacteroidia</taxon>
        <taxon>Marinilabiliales</taxon>
        <taxon>Marinifilaceae</taxon>
        <taxon>Labilibaculum</taxon>
    </lineage>
</organism>
<dbReference type="InterPro" id="IPR003156">
    <property type="entry name" value="DHHA1_dom"/>
</dbReference>
<accession>A0A1Y1CLE1</accession>
<dbReference type="GO" id="GO:0003676">
    <property type="term" value="F:nucleic acid binding"/>
    <property type="evidence" value="ECO:0007669"/>
    <property type="project" value="InterPro"/>
</dbReference>
<reference evidence="4" key="2">
    <citation type="journal article" date="2020" name="Antonie Van Leeuwenhoek">
        <title>Labilibaculum antarcticum sp. nov., a novel facultative anaerobic, psychrotorelant bacterium isolated from marine sediment of Antarctica.</title>
        <authorList>
            <person name="Watanabe M."/>
            <person name="Kojima H."/>
            <person name="Fukui M."/>
        </authorList>
    </citation>
    <scope>NUCLEOTIDE SEQUENCE [LARGE SCALE GENOMIC DNA]</scope>
    <source>
        <strain evidence="4">SPP2</strain>
    </source>
</reference>
<dbReference type="OrthoDB" id="9803668at2"/>
<gene>
    <name evidence="3" type="ORF">ALGA_2807</name>
</gene>
<dbReference type="PANTHER" id="PTHR47618">
    <property type="entry name" value="BIFUNCTIONAL OLIGORIBONUCLEASE AND PAP PHOSPHATASE NRNA"/>
    <property type="match status" value="1"/>
</dbReference>
<proteinExistence type="predicted"/>
<protein>
    <submittedName>
        <fullName evidence="3">Exopolyphosphatase</fullName>
    </submittedName>
</protein>
<dbReference type="InterPro" id="IPR001667">
    <property type="entry name" value="DDH_dom"/>
</dbReference>
<reference evidence="3 4" key="1">
    <citation type="journal article" date="2018" name="Mar. Genomics">
        <title>Complete genome sequence of Marinifilaceae bacterium strain SPP2, isolated from the Antarctic marine sediment.</title>
        <authorList>
            <person name="Watanabe M."/>
            <person name="Kojima H."/>
            <person name="Fukui M."/>
        </authorList>
    </citation>
    <scope>NUCLEOTIDE SEQUENCE [LARGE SCALE GENOMIC DNA]</scope>
    <source>
        <strain evidence="3 4">SPP2</strain>
    </source>
</reference>